<dbReference type="InterPro" id="IPR001623">
    <property type="entry name" value="DnaJ_domain"/>
</dbReference>
<dbReference type="CDD" id="cd10747">
    <property type="entry name" value="DnaJ_C"/>
    <property type="match status" value="1"/>
</dbReference>
<comment type="caution">
    <text evidence="4">The sequence shown here is derived from an EMBL/GenBank/DDBJ whole genome shotgun (WGS) entry which is preliminary data.</text>
</comment>
<dbReference type="SUPFAM" id="SSF46565">
    <property type="entry name" value="Chaperone J-domain"/>
    <property type="match status" value="1"/>
</dbReference>
<evidence type="ECO:0000259" key="3">
    <source>
        <dbReference type="PROSITE" id="PS50076"/>
    </source>
</evidence>
<dbReference type="PANTHER" id="PTHR43096:SF52">
    <property type="entry name" value="DNAJ HOMOLOG 1, MITOCHONDRIAL-RELATED"/>
    <property type="match status" value="1"/>
</dbReference>
<dbReference type="InterPro" id="IPR036869">
    <property type="entry name" value="J_dom_sf"/>
</dbReference>
<evidence type="ECO:0000313" key="5">
    <source>
        <dbReference type="Proteomes" id="UP001184230"/>
    </source>
</evidence>
<dbReference type="RefSeq" id="WP_309907062.1">
    <property type="nucleotide sequence ID" value="NZ_JAVDRF010000016.1"/>
</dbReference>
<evidence type="ECO:0000256" key="1">
    <source>
        <dbReference type="ARBA" id="ARBA00023186"/>
    </source>
</evidence>
<dbReference type="GO" id="GO:0003677">
    <property type="term" value="F:DNA binding"/>
    <property type="evidence" value="ECO:0007669"/>
    <property type="project" value="UniProtKB-KW"/>
</dbReference>
<dbReference type="EMBL" id="JAVDRF010000016">
    <property type="protein sequence ID" value="MDR6539403.1"/>
    <property type="molecule type" value="Genomic_DNA"/>
</dbReference>
<keyword evidence="5" id="KW-1185">Reference proteome</keyword>
<dbReference type="PROSITE" id="PS50076">
    <property type="entry name" value="DNAJ_2"/>
    <property type="match status" value="1"/>
</dbReference>
<gene>
    <name evidence="4" type="ORF">J2739_005199</name>
</gene>
<feature type="region of interest" description="Disordered" evidence="2">
    <location>
        <begin position="79"/>
        <end position="109"/>
    </location>
</feature>
<dbReference type="InterPro" id="IPR008971">
    <property type="entry name" value="HSP40/DnaJ_pept-bd"/>
</dbReference>
<evidence type="ECO:0000313" key="4">
    <source>
        <dbReference type="EMBL" id="MDR6539403.1"/>
    </source>
</evidence>
<dbReference type="SMART" id="SM00271">
    <property type="entry name" value="DnaJ"/>
    <property type="match status" value="1"/>
</dbReference>
<protein>
    <submittedName>
        <fullName evidence="4">Curved DNA-binding protein</fullName>
    </submittedName>
</protein>
<sequence>MDFKNYYQALGVERNASEEDIRKAYRKLARKYHPDVSKEPDADRRMREINEANDVLRDKEKRAAYDALADQVAHGRYAGAGSGDGFQPPPGWDQGFEFHRGPGQGPADHAEFSEFFSSLFGAAERRSAERRQYRARGEDHHAAIEIALEDALKGAEREITLRSQTLDEHGMPQWKTRTLSVKIPPGVHPGQYIRLAGQGMPGHGGEPPGDLYLEVRIAPHGLYRIDGRDLYMTLPVTPTEAALGAQVKVPTPGGGVVEVTVPRGARNGLKLRLKERGLPGQPPGHLYLLLEIALPPADTEVARKAYEQLAQAAPFAPRRHLGV</sequence>
<evidence type="ECO:0000256" key="2">
    <source>
        <dbReference type="SAM" id="MobiDB-lite"/>
    </source>
</evidence>
<dbReference type="Pfam" id="PF00226">
    <property type="entry name" value="DnaJ"/>
    <property type="match status" value="1"/>
</dbReference>
<feature type="domain" description="J" evidence="3">
    <location>
        <begin position="5"/>
        <end position="69"/>
    </location>
</feature>
<dbReference type="InterPro" id="IPR002939">
    <property type="entry name" value="DnaJ_C"/>
</dbReference>
<dbReference type="Gene3D" id="2.60.260.20">
    <property type="entry name" value="Urease metallochaperone UreE, N-terminal domain"/>
    <property type="match status" value="2"/>
</dbReference>
<keyword evidence="4" id="KW-0238">DNA-binding</keyword>
<dbReference type="PRINTS" id="PR00625">
    <property type="entry name" value="JDOMAIN"/>
</dbReference>
<dbReference type="CDD" id="cd06257">
    <property type="entry name" value="DnaJ"/>
    <property type="match status" value="1"/>
</dbReference>
<accession>A0ABU1NLR7</accession>
<dbReference type="Gene3D" id="1.10.287.110">
    <property type="entry name" value="DnaJ domain"/>
    <property type="match status" value="1"/>
</dbReference>
<dbReference type="PANTHER" id="PTHR43096">
    <property type="entry name" value="DNAJ HOMOLOG 1, MITOCHONDRIAL-RELATED"/>
    <property type="match status" value="1"/>
</dbReference>
<organism evidence="4 5">
    <name type="scientific">Variovorax soli</name>
    <dbReference type="NCBI Taxonomy" id="376815"/>
    <lineage>
        <taxon>Bacteria</taxon>
        <taxon>Pseudomonadati</taxon>
        <taxon>Pseudomonadota</taxon>
        <taxon>Betaproteobacteria</taxon>
        <taxon>Burkholderiales</taxon>
        <taxon>Comamonadaceae</taxon>
        <taxon>Variovorax</taxon>
    </lineage>
</organism>
<name>A0ABU1NLR7_9BURK</name>
<dbReference type="SUPFAM" id="SSF49493">
    <property type="entry name" value="HSP40/DnaJ peptide-binding domain"/>
    <property type="match status" value="2"/>
</dbReference>
<keyword evidence="1" id="KW-0143">Chaperone</keyword>
<dbReference type="Proteomes" id="UP001184230">
    <property type="component" value="Unassembled WGS sequence"/>
</dbReference>
<dbReference type="Pfam" id="PF01556">
    <property type="entry name" value="DnaJ_C"/>
    <property type="match status" value="1"/>
</dbReference>
<reference evidence="4 5" key="1">
    <citation type="submission" date="2023-07" db="EMBL/GenBank/DDBJ databases">
        <title>Sorghum-associated microbial communities from plants grown in Nebraska, USA.</title>
        <authorList>
            <person name="Schachtman D."/>
        </authorList>
    </citation>
    <scope>NUCLEOTIDE SEQUENCE [LARGE SCALE GENOMIC DNA]</scope>
    <source>
        <strain evidence="4 5">DS1781</strain>
    </source>
</reference>
<proteinExistence type="predicted"/>